<evidence type="ECO:0000313" key="3">
    <source>
        <dbReference type="Proteomes" id="UP000703661"/>
    </source>
</evidence>
<evidence type="ECO:0000256" key="1">
    <source>
        <dbReference type="SAM" id="MobiDB-lite"/>
    </source>
</evidence>
<feature type="compositionally biased region" description="Basic and acidic residues" evidence="1">
    <location>
        <begin position="43"/>
        <end position="55"/>
    </location>
</feature>
<protein>
    <submittedName>
        <fullName evidence="2">Uncharacterized protein</fullName>
    </submittedName>
</protein>
<keyword evidence="3" id="KW-1185">Reference proteome</keyword>
<proteinExistence type="predicted"/>
<feature type="region of interest" description="Disordered" evidence="1">
    <location>
        <begin position="20"/>
        <end position="83"/>
    </location>
</feature>
<feature type="compositionally biased region" description="Polar residues" evidence="1">
    <location>
        <begin position="69"/>
        <end position="83"/>
    </location>
</feature>
<dbReference type="Proteomes" id="UP000703661">
    <property type="component" value="Unassembled WGS sequence"/>
</dbReference>
<organism evidence="2 3">
    <name type="scientific">Entomortierella chlamydospora</name>
    <dbReference type="NCBI Taxonomy" id="101097"/>
    <lineage>
        <taxon>Eukaryota</taxon>
        <taxon>Fungi</taxon>
        <taxon>Fungi incertae sedis</taxon>
        <taxon>Mucoromycota</taxon>
        <taxon>Mortierellomycotina</taxon>
        <taxon>Mortierellomycetes</taxon>
        <taxon>Mortierellales</taxon>
        <taxon>Mortierellaceae</taxon>
        <taxon>Entomortierella</taxon>
    </lineage>
</organism>
<accession>A0A9P6SUZ3</accession>
<dbReference type="AlphaFoldDB" id="A0A9P6SUZ3"/>
<feature type="non-terminal residue" evidence="2">
    <location>
        <position position="83"/>
    </location>
</feature>
<comment type="caution">
    <text evidence="2">The sequence shown here is derived from an EMBL/GenBank/DDBJ whole genome shotgun (WGS) entry which is preliminary data.</text>
</comment>
<sequence length="83" mass="9229">MSNPAKTETFEETIAHVTEQGLLPSTGGHGAAVGTVLEHKHHHEGEHKHHHEGEHHHHHEHKPQDPLESLTQNYGMSGTHQPT</sequence>
<name>A0A9P6SUZ3_9FUNG</name>
<gene>
    <name evidence="2" type="ORF">BGZ80_005266</name>
</gene>
<reference evidence="2" key="1">
    <citation type="journal article" date="2020" name="Fungal Divers.">
        <title>Resolving the Mortierellaceae phylogeny through synthesis of multi-gene phylogenetics and phylogenomics.</title>
        <authorList>
            <person name="Vandepol N."/>
            <person name="Liber J."/>
            <person name="Desiro A."/>
            <person name="Na H."/>
            <person name="Kennedy M."/>
            <person name="Barry K."/>
            <person name="Grigoriev I.V."/>
            <person name="Miller A.N."/>
            <person name="O'Donnell K."/>
            <person name="Stajich J.E."/>
            <person name="Bonito G."/>
        </authorList>
    </citation>
    <scope>NUCLEOTIDE SEQUENCE</scope>
    <source>
        <strain evidence="2">NRRL 2769</strain>
    </source>
</reference>
<evidence type="ECO:0000313" key="2">
    <source>
        <dbReference type="EMBL" id="KAG0006495.1"/>
    </source>
</evidence>
<dbReference type="EMBL" id="JAAAID010002603">
    <property type="protein sequence ID" value="KAG0006495.1"/>
    <property type="molecule type" value="Genomic_DNA"/>
</dbReference>